<name>A0A024G307_9STRA</name>
<reference evidence="1 2" key="1">
    <citation type="submission" date="2012-05" db="EMBL/GenBank/DDBJ databases">
        <title>Recombination and specialization in a pathogen metapopulation.</title>
        <authorList>
            <person name="Gardiner A."/>
            <person name="Kemen E."/>
            <person name="Schultz-Larsen T."/>
            <person name="MacLean D."/>
            <person name="Van Oosterhout C."/>
            <person name="Jones J.D.G."/>
        </authorList>
    </citation>
    <scope>NUCLEOTIDE SEQUENCE [LARGE SCALE GENOMIC DNA]</scope>
    <source>
        <strain evidence="1 2">Ac Nc2</strain>
    </source>
</reference>
<sequence length="202" mass="23050">MSNKTYIECLNFGSTTSPLFADKMMKISCTLKSLSLAKSALHIPFLEVGWCKHILEYLFMGLTAIPSSLDYVSRVQNSIDYCRCVNCLYKEIFLNQLNLLIGLGRQNCDHPRVLTFFSITINIVSVFTKVLHSLNTTGNQFGDLKSVWNCQVSMNRVIGDTVSIRKMHARNFMHLRPEYKRSMKIKDKFVKDSVQSGVIMFG</sequence>
<comment type="caution">
    <text evidence="1">The sequence shown here is derived from an EMBL/GenBank/DDBJ whole genome shotgun (WGS) entry which is preliminary data.</text>
</comment>
<accession>A0A024G307</accession>
<proteinExistence type="predicted"/>
<dbReference type="AlphaFoldDB" id="A0A024G307"/>
<dbReference type="InParanoid" id="A0A024G307"/>
<evidence type="ECO:0000313" key="2">
    <source>
        <dbReference type="Proteomes" id="UP000053237"/>
    </source>
</evidence>
<dbReference type="Proteomes" id="UP000053237">
    <property type="component" value="Unassembled WGS sequence"/>
</dbReference>
<keyword evidence="2" id="KW-1185">Reference proteome</keyword>
<gene>
    <name evidence="1" type="ORF">BN9_020220</name>
</gene>
<protein>
    <submittedName>
        <fullName evidence="1">Uncharacterized protein</fullName>
    </submittedName>
</protein>
<dbReference type="EMBL" id="CAIX01000016">
    <property type="protein sequence ID" value="CCI41238.1"/>
    <property type="molecule type" value="Genomic_DNA"/>
</dbReference>
<organism evidence="1 2">
    <name type="scientific">Albugo candida</name>
    <dbReference type="NCBI Taxonomy" id="65357"/>
    <lineage>
        <taxon>Eukaryota</taxon>
        <taxon>Sar</taxon>
        <taxon>Stramenopiles</taxon>
        <taxon>Oomycota</taxon>
        <taxon>Peronosporomycetes</taxon>
        <taxon>Albuginales</taxon>
        <taxon>Albuginaceae</taxon>
        <taxon>Albugo</taxon>
    </lineage>
</organism>
<evidence type="ECO:0000313" key="1">
    <source>
        <dbReference type="EMBL" id="CCI41238.1"/>
    </source>
</evidence>